<dbReference type="Proteomes" id="UP000321935">
    <property type="component" value="Unassembled WGS sequence"/>
</dbReference>
<comment type="caution">
    <text evidence="1">The sequence shown here is derived from an EMBL/GenBank/DDBJ whole genome shotgun (WGS) entry which is preliminary data.</text>
</comment>
<accession>A0A5C7AUY5</accession>
<dbReference type="AlphaFoldDB" id="A0A5C7AUY5"/>
<gene>
    <name evidence="1" type="ORF">ESV85_08975</name>
</gene>
<evidence type="ECO:0000313" key="2">
    <source>
        <dbReference type="Proteomes" id="UP000321935"/>
    </source>
</evidence>
<evidence type="ECO:0000313" key="1">
    <source>
        <dbReference type="EMBL" id="TXE12167.1"/>
    </source>
</evidence>
<name>A0A5C7AUY5_9BACT</name>
<proteinExistence type="predicted"/>
<protein>
    <submittedName>
        <fullName evidence="1">Uncharacterized protein</fullName>
    </submittedName>
</protein>
<dbReference type="RefSeq" id="WP_146916767.1">
    <property type="nucleotide sequence ID" value="NZ_VORW01000004.1"/>
</dbReference>
<dbReference type="EMBL" id="VORW01000004">
    <property type="protein sequence ID" value="TXE12167.1"/>
    <property type="molecule type" value="Genomic_DNA"/>
</dbReference>
<dbReference type="OrthoDB" id="964950at2"/>
<reference evidence="1 2" key="1">
    <citation type="submission" date="2019-08" db="EMBL/GenBank/DDBJ databases">
        <title>Genomes sequence of Algoriphagus aquimarinus ACAM450.</title>
        <authorList>
            <person name="Bowman J.P."/>
        </authorList>
    </citation>
    <scope>NUCLEOTIDE SEQUENCE [LARGE SCALE GENOMIC DNA]</scope>
    <source>
        <strain evidence="1 2">ACAM 450</strain>
    </source>
</reference>
<organism evidence="1 2">
    <name type="scientific">Algoriphagus aquimarinus</name>
    <dbReference type="NCBI Taxonomy" id="237018"/>
    <lineage>
        <taxon>Bacteria</taxon>
        <taxon>Pseudomonadati</taxon>
        <taxon>Bacteroidota</taxon>
        <taxon>Cytophagia</taxon>
        <taxon>Cytophagales</taxon>
        <taxon>Cyclobacteriaceae</taxon>
        <taxon>Algoriphagus</taxon>
    </lineage>
</organism>
<sequence length="67" mass="7649">MESITIQILNPKVKSILNDLADLELISIKTQSKSEMIERILNSFEEVKAHEKDGKKLKNIVDVLNEL</sequence>